<gene>
    <name evidence="5" type="ORF">ACFSJF_09980</name>
</gene>
<dbReference type="Pfam" id="PF07729">
    <property type="entry name" value="FCD"/>
    <property type="match status" value="1"/>
</dbReference>
<keyword evidence="2" id="KW-0238">DNA-binding</keyword>
<keyword evidence="6" id="KW-1185">Reference proteome</keyword>
<keyword evidence="3" id="KW-0804">Transcription</keyword>
<dbReference type="SUPFAM" id="SSF48008">
    <property type="entry name" value="GntR ligand-binding domain-like"/>
    <property type="match status" value="1"/>
</dbReference>
<dbReference type="InterPro" id="IPR000524">
    <property type="entry name" value="Tscrpt_reg_HTH_GntR"/>
</dbReference>
<reference evidence="6" key="1">
    <citation type="journal article" date="2019" name="Int. J. Syst. Evol. Microbiol.">
        <title>The Global Catalogue of Microorganisms (GCM) 10K type strain sequencing project: providing services to taxonomists for standard genome sequencing and annotation.</title>
        <authorList>
            <consortium name="The Broad Institute Genomics Platform"/>
            <consortium name="The Broad Institute Genome Sequencing Center for Infectious Disease"/>
            <person name="Wu L."/>
            <person name="Ma J."/>
        </authorList>
    </citation>
    <scope>NUCLEOTIDE SEQUENCE [LARGE SCALE GENOMIC DNA]</scope>
    <source>
        <strain evidence="6">R28</strain>
    </source>
</reference>
<dbReference type="SMART" id="SM00895">
    <property type="entry name" value="FCD"/>
    <property type="match status" value="1"/>
</dbReference>
<dbReference type="PROSITE" id="PS50949">
    <property type="entry name" value="HTH_GNTR"/>
    <property type="match status" value="1"/>
</dbReference>
<dbReference type="EMBL" id="JBHUHQ010000015">
    <property type="protein sequence ID" value="MFD2044595.1"/>
    <property type="molecule type" value="Genomic_DNA"/>
</dbReference>
<dbReference type="SMART" id="SM00345">
    <property type="entry name" value="HTH_GNTR"/>
    <property type="match status" value="1"/>
</dbReference>
<dbReference type="PANTHER" id="PTHR43537">
    <property type="entry name" value="TRANSCRIPTIONAL REGULATOR, GNTR FAMILY"/>
    <property type="match status" value="1"/>
</dbReference>
<dbReference type="RefSeq" id="WP_377556175.1">
    <property type="nucleotide sequence ID" value="NZ_JBHUHQ010000015.1"/>
</dbReference>
<name>A0ABW4W2R3_9BACI</name>
<dbReference type="InterPro" id="IPR036390">
    <property type="entry name" value="WH_DNA-bd_sf"/>
</dbReference>
<evidence type="ECO:0000313" key="5">
    <source>
        <dbReference type="EMBL" id="MFD2044595.1"/>
    </source>
</evidence>
<dbReference type="PANTHER" id="PTHR43537:SF45">
    <property type="entry name" value="GNTR FAMILY REGULATORY PROTEIN"/>
    <property type="match status" value="1"/>
</dbReference>
<dbReference type="Pfam" id="PF00392">
    <property type="entry name" value="GntR"/>
    <property type="match status" value="1"/>
</dbReference>
<keyword evidence="1" id="KW-0805">Transcription regulation</keyword>
<dbReference type="Gene3D" id="1.20.120.530">
    <property type="entry name" value="GntR ligand-binding domain-like"/>
    <property type="match status" value="1"/>
</dbReference>
<sequence>MENRLKQTSQKGGTAKDYAYTQIKQRIIEGKLYPNQPIREEEISSKLNISRTPLRGALEKLEFEKLVVRQSNGRLKISPISVEEVKEIFKVRSKLEEIAVVQATENANEVDSKHLLDLANEIKRATADGDIEKVLLYGAKFHTYIYDLSGNKTVKDFLSQLNDHIQRYRYLVPSQSEKRMMEEGEEHLVIVNCIANKDAVGAEAAMKKHIDNSLSSAVTAIEIYEKNQESIW</sequence>
<dbReference type="InterPro" id="IPR036388">
    <property type="entry name" value="WH-like_DNA-bd_sf"/>
</dbReference>
<feature type="domain" description="HTH gntR-type" evidence="4">
    <location>
        <begin position="13"/>
        <end position="80"/>
    </location>
</feature>
<comment type="caution">
    <text evidence="5">The sequence shown here is derived from an EMBL/GenBank/DDBJ whole genome shotgun (WGS) entry which is preliminary data.</text>
</comment>
<dbReference type="InterPro" id="IPR008920">
    <property type="entry name" value="TF_FadR/GntR_C"/>
</dbReference>
<evidence type="ECO:0000256" key="3">
    <source>
        <dbReference type="ARBA" id="ARBA00023163"/>
    </source>
</evidence>
<protein>
    <submittedName>
        <fullName evidence="5">GntR family transcriptional regulator</fullName>
    </submittedName>
</protein>
<evidence type="ECO:0000256" key="2">
    <source>
        <dbReference type="ARBA" id="ARBA00023125"/>
    </source>
</evidence>
<dbReference type="SUPFAM" id="SSF46785">
    <property type="entry name" value="Winged helix' DNA-binding domain"/>
    <property type="match status" value="1"/>
</dbReference>
<dbReference type="Gene3D" id="1.10.10.10">
    <property type="entry name" value="Winged helix-like DNA-binding domain superfamily/Winged helix DNA-binding domain"/>
    <property type="match status" value="1"/>
</dbReference>
<dbReference type="Proteomes" id="UP001597383">
    <property type="component" value="Unassembled WGS sequence"/>
</dbReference>
<accession>A0ABW4W2R3</accession>
<proteinExistence type="predicted"/>
<evidence type="ECO:0000256" key="1">
    <source>
        <dbReference type="ARBA" id="ARBA00023015"/>
    </source>
</evidence>
<dbReference type="InterPro" id="IPR011711">
    <property type="entry name" value="GntR_C"/>
</dbReference>
<organism evidence="5 6">
    <name type="scientific">Ornithinibacillus salinisoli</name>
    <dbReference type="NCBI Taxonomy" id="1848459"/>
    <lineage>
        <taxon>Bacteria</taxon>
        <taxon>Bacillati</taxon>
        <taxon>Bacillota</taxon>
        <taxon>Bacilli</taxon>
        <taxon>Bacillales</taxon>
        <taxon>Bacillaceae</taxon>
        <taxon>Ornithinibacillus</taxon>
    </lineage>
</organism>
<evidence type="ECO:0000259" key="4">
    <source>
        <dbReference type="PROSITE" id="PS50949"/>
    </source>
</evidence>
<evidence type="ECO:0000313" key="6">
    <source>
        <dbReference type="Proteomes" id="UP001597383"/>
    </source>
</evidence>